<dbReference type="NCBIfam" id="TIGR02117">
    <property type="entry name" value="chp_urease_rgn"/>
    <property type="match status" value="1"/>
</dbReference>
<accession>A0ABS4DSL8</accession>
<name>A0ABS4DSL8_9HYPH</name>
<proteinExistence type="predicted"/>
<reference evidence="1 2" key="1">
    <citation type="submission" date="2021-03" db="EMBL/GenBank/DDBJ databases">
        <title>Genomic Encyclopedia of Type Strains, Phase IV (KMG-IV): sequencing the most valuable type-strain genomes for metagenomic binning, comparative biology and taxonomic classification.</title>
        <authorList>
            <person name="Goeker M."/>
        </authorList>
    </citation>
    <scope>NUCLEOTIDE SEQUENCE [LARGE SCALE GENOMIC DNA]</scope>
    <source>
        <strain evidence="1 2">DSM 21600</strain>
    </source>
</reference>
<sequence length="226" mass="24647">MRRAGRGLLALVVLVVLALLLGTFVPRPLFSPGAIAENDEDGDGAARTILVLANPIHTDIALPLDARTKAEFGFLRQAGIAIDHPAARYLIIGWGGREFYLNTPQWADLKPYPVFRALTFDRSVMHVDLAGDIPADGGGVTPLALEAPAYRRMIAAMRRSFEDSRTGGMPMAGYGDYDLFFPANGWFNAVAGCNTWTAAMLRQAGITTGWWNPLPQTLAWSLKLYN</sequence>
<keyword evidence="2" id="KW-1185">Reference proteome</keyword>
<gene>
    <name evidence="1" type="ORF">J2Z17_000104</name>
</gene>
<dbReference type="Pfam" id="PF09601">
    <property type="entry name" value="DUF2459"/>
    <property type="match status" value="1"/>
</dbReference>
<evidence type="ECO:0000313" key="2">
    <source>
        <dbReference type="Proteomes" id="UP000759443"/>
    </source>
</evidence>
<dbReference type="EMBL" id="JAGGJU010000001">
    <property type="protein sequence ID" value="MBP1848687.1"/>
    <property type="molecule type" value="Genomic_DNA"/>
</dbReference>
<organism evidence="1 2">
    <name type="scientific">Rhizobium halophytocola</name>
    <dbReference type="NCBI Taxonomy" id="735519"/>
    <lineage>
        <taxon>Bacteria</taxon>
        <taxon>Pseudomonadati</taxon>
        <taxon>Pseudomonadota</taxon>
        <taxon>Alphaproteobacteria</taxon>
        <taxon>Hyphomicrobiales</taxon>
        <taxon>Rhizobiaceae</taxon>
        <taxon>Rhizobium/Agrobacterium group</taxon>
        <taxon>Rhizobium</taxon>
    </lineage>
</organism>
<comment type="caution">
    <text evidence="1">The sequence shown here is derived from an EMBL/GenBank/DDBJ whole genome shotgun (WGS) entry which is preliminary data.</text>
</comment>
<protein>
    <submittedName>
        <fullName evidence="1">Uncharacterized protein (TIGR02117 family)</fullName>
    </submittedName>
</protein>
<dbReference type="Proteomes" id="UP000759443">
    <property type="component" value="Unassembled WGS sequence"/>
</dbReference>
<dbReference type="InterPro" id="IPR011727">
    <property type="entry name" value="CHP02117"/>
</dbReference>
<evidence type="ECO:0000313" key="1">
    <source>
        <dbReference type="EMBL" id="MBP1848687.1"/>
    </source>
</evidence>